<name>A0A9X9BL64_PSEMA</name>
<dbReference type="Proteomes" id="UP000316123">
    <property type="component" value="Unassembled WGS sequence"/>
</dbReference>
<sequence>MLKRIFDVISAGLAIILLSPVILVVALLIRRKLGSPIIFRQMRPGLAGKPFEMIKFRTMKDSVDRSGAPLPDAERLGPFGRLLRSSSLDELPELWNVLKGEMSLVGPRPLLMEYLPLYSANEFRRHEVRPGITGWAQVNGRNSLGWKEKFELDVWYVENKNFWLDLKILFLTVKKVIKRDCVSAEGEATMSKFKGGQQ</sequence>
<dbReference type="GO" id="GO:0016780">
    <property type="term" value="F:phosphotransferase activity, for other substituted phosphate groups"/>
    <property type="evidence" value="ECO:0007669"/>
    <property type="project" value="TreeGrafter"/>
</dbReference>
<evidence type="ECO:0000256" key="1">
    <source>
        <dbReference type="ARBA" id="ARBA00006464"/>
    </source>
</evidence>
<dbReference type="EMBL" id="VFEQ01000037">
    <property type="protein sequence ID" value="TWR49442.1"/>
    <property type="molecule type" value="Genomic_DNA"/>
</dbReference>
<dbReference type="PANTHER" id="PTHR30576">
    <property type="entry name" value="COLANIC BIOSYNTHESIS UDP-GLUCOSE LIPID CARRIER TRANSFERASE"/>
    <property type="match status" value="1"/>
</dbReference>
<comment type="caution">
    <text evidence="4">The sequence shown here is derived from an EMBL/GenBank/DDBJ whole genome shotgun (WGS) entry which is preliminary data.</text>
</comment>
<evidence type="ECO:0000259" key="3">
    <source>
        <dbReference type="Pfam" id="PF02397"/>
    </source>
</evidence>
<gene>
    <name evidence="4" type="ORF">FIV41_31110</name>
</gene>
<dbReference type="OrthoDB" id="9808602at2"/>
<keyword evidence="2" id="KW-0472">Membrane</keyword>
<evidence type="ECO:0000256" key="2">
    <source>
        <dbReference type="SAM" id="Phobius"/>
    </source>
</evidence>
<dbReference type="RefSeq" id="WP_074844588.1">
    <property type="nucleotide sequence ID" value="NZ_FNSU01000001.1"/>
</dbReference>
<feature type="transmembrane region" description="Helical" evidence="2">
    <location>
        <begin position="6"/>
        <end position="29"/>
    </location>
</feature>
<keyword evidence="2" id="KW-1133">Transmembrane helix</keyword>
<protein>
    <submittedName>
        <fullName evidence="4">Sugar transferase</fullName>
    </submittedName>
</protein>
<keyword evidence="4" id="KW-0808">Transferase</keyword>
<proteinExistence type="inferred from homology"/>
<keyword evidence="2" id="KW-0812">Transmembrane</keyword>
<dbReference type="AlphaFoldDB" id="A0A9X9BL64"/>
<organism evidence="4 5">
    <name type="scientific">Pseudomonas marginalis</name>
    <name type="common">Pseudomonas panacis</name>
    <dbReference type="NCBI Taxonomy" id="298"/>
    <lineage>
        <taxon>Bacteria</taxon>
        <taxon>Pseudomonadati</taxon>
        <taxon>Pseudomonadota</taxon>
        <taxon>Gammaproteobacteria</taxon>
        <taxon>Pseudomonadales</taxon>
        <taxon>Pseudomonadaceae</taxon>
        <taxon>Pseudomonas</taxon>
    </lineage>
</organism>
<comment type="similarity">
    <text evidence="1">Belongs to the bacterial sugar transferase family.</text>
</comment>
<reference evidence="4 5" key="1">
    <citation type="submission" date="2019-06" db="EMBL/GenBank/DDBJ databases">
        <title>Pseudomonas bimorpha sp. nov. isolated from bovine raw milk and skim milk concentrate.</title>
        <authorList>
            <person name="Hofmann K."/>
            <person name="Huptas C."/>
            <person name="Doll E."/>
            <person name="Scherer S."/>
            <person name="Wenning M."/>
        </authorList>
    </citation>
    <scope>NUCLEOTIDE SEQUENCE [LARGE SCALE GENOMIC DNA]</scope>
    <source>
        <strain evidence="4 5">DSM 13124</strain>
    </source>
</reference>
<accession>A0A9X9BL64</accession>
<evidence type="ECO:0000313" key="4">
    <source>
        <dbReference type="EMBL" id="TWR49442.1"/>
    </source>
</evidence>
<dbReference type="Pfam" id="PF02397">
    <property type="entry name" value="Bac_transf"/>
    <property type="match status" value="1"/>
</dbReference>
<evidence type="ECO:0000313" key="5">
    <source>
        <dbReference type="Proteomes" id="UP000316123"/>
    </source>
</evidence>
<feature type="domain" description="Bacterial sugar transferase" evidence="3">
    <location>
        <begin position="3"/>
        <end position="178"/>
    </location>
</feature>
<dbReference type="InterPro" id="IPR003362">
    <property type="entry name" value="Bact_transf"/>
</dbReference>
<dbReference type="PANTHER" id="PTHR30576:SF8">
    <property type="entry name" value="UNDECAPRENYL-PHOSPHATE GALACTOSE PHOSPHOTRANSFERASE"/>
    <property type="match status" value="1"/>
</dbReference>